<reference evidence="2" key="1">
    <citation type="journal article" date="2019" name="Int. J. Syst. Evol. Microbiol.">
        <title>The Global Catalogue of Microorganisms (GCM) 10K type strain sequencing project: providing services to taxonomists for standard genome sequencing and annotation.</title>
        <authorList>
            <consortium name="The Broad Institute Genomics Platform"/>
            <consortium name="The Broad Institute Genome Sequencing Center for Infectious Disease"/>
            <person name="Wu L."/>
            <person name="Ma J."/>
        </authorList>
    </citation>
    <scope>NUCLEOTIDE SEQUENCE [LARGE SCALE GENOMIC DNA]</scope>
    <source>
        <strain evidence="2">CGMCC 1.15399</strain>
    </source>
</reference>
<gene>
    <name evidence="1" type="ORF">ACFSJ0_33840</name>
</gene>
<proteinExistence type="predicted"/>
<dbReference type="RefSeq" id="WP_219538207.1">
    <property type="nucleotide sequence ID" value="NZ_JAHKRM010000045.1"/>
</dbReference>
<name>A0ABW4GGW8_9ACTN</name>
<dbReference type="PANTHER" id="PTHR13812">
    <property type="entry name" value="KETIMINE REDUCTASE MU-CRYSTALLIN"/>
    <property type="match status" value="1"/>
</dbReference>
<evidence type="ECO:0000313" key="1">
    <source>
        <dbReference type="EMBL" id="MFD1542075.1"/>
    </source>
</evidence>
<evidence type="ECO:0000313" key="2">
    <source>
        <dbReference type="Proteomes" id="UP001597097"/>
    </source>
</evidence>
<dbReference type="PANTHER" id="PTHR13812:SF19">
    <property type="entry name" value="KETIMINE REDUCTASE MU-CRYSTALLIN"/>
    <property type="match status" value="1"/>
</dbReference>
<dbReference type="Pfam" id="PF02423">
    <property type="entry name" value="OCD_Mu_crystall"/>
    <property type="match status" value="1"/>
</dbReference>
<comment type="caution">
    <text evidence="1">The sequence shown here is derived from an EMBL/GenBank/DDBJ whole genome shotgun (WGS) entry which is preliminary data.</text>
</comment>
<keyword evidence="2" id="KW-1185">Reference proteome</keyword>
<dbReference type="Proteomes" id="UP001597097">
    <property type="component" value="Unassembled WGS sequence"/>
</dbReference>
<organism evidence="1 2">
    <name type="scientific">Nonomuraea guangzhouensis</name>
    <dbReference type="NCBI Taxonomy" id="1291555"/>
    <lineage>
        <taxon>Bacteria</taxon>
        <taxon>Bacillati</taxon>
        <taxon>Actinomycetota</taxon>
        <taxon>Actinomycetes</taxon>
        <taxon>Streptosporangiales</taxon>
        <taxon>Streptosporangiaceae</taxon>
        <taxon>Nonomuraea</taxon>
    </lineage>
</organism>
<sequence>MNNDATALWYLTEEETRWACQRLDPVKIVREALVLQAEGRTTLPAEAYLGWTSPSGAAARSLNMPGYVGGPFEMAGTKIINGCLDNPERGLPRASGLTMLFDRQTARIRCVMASAHVSAFRTAAVTLASAQALLPQKVLTVGVIGAGVIARTHIELLARSLPGIAAIVLHDRDPRRAAALADEVDALLRAQGIRISLADTAREAVLGADLVIPATTTTQGYIAYDWLSRGCVVVNVSLDDVLPDVVMEAGTLLVDDWALVRDDEHRLLGRMHRTGRVVGPGEHAGAGVRRVDAELGEVFAGRHPGRYHPDDVILVNPFGLAIEDIALATEVYRIAMREGRGIALPR</sequence>
<dbReference type="InterPro" id="IPR003462">
    <property type="entry name" value="ODC_Mu_crystall"/>
</dbReference>
<accession>A0ABW4GGW8</accession>
<dbReference type="EMBL" id="JBHUCM010000031">
    <property type="protein sequence ID" value="MFD1542075.1"/>
    <property type="molecule type" value="Genomic_DNA"/>
</dbReference>
<protein>
    <submittedName>
        <fullName evidence="1">Ornithine cyclodeaminase family protein</fullName>
    </submittedName>
</protein>
<dbReference type="PIRSF" id="PIRSF001439">
    <property type="entry name" value="CryM"/>
    <property type="match status" value="1"/>
</dbReference>